<evidence type="ECO:0000313" key="2">
    <source>
        <dbReference type="Proteomes" id="UP000178114"/>
    </source>
</evidence>
<gene>
    <name evidence="1" type="ORF">A2930_01980</name>
</gene>
<sequence>MAKNRGKLIEGALIGAVLGVAAGMLLASEQGKKIEKKAGKNIKKLSGDFYRYLAPRVKSLKRMGEAEFNLLVREGAKKYAKAKKLSLKEEKMLVAGAKRSWHQLKKHLK</sequence>
<comment type="caution">
    <text evidence="1">The sequence shown here is derived from an EMBL/GenBank/DDBJ whole genome shotgun (WGS) entry which is preliminary data.</text>
</comment>
<name>A0A1F5WZY9_9BACT</name>
<accession>A0A1F5WZY9</accession>
<proteinExistence type="predicted"/>
<dbReference type="STRING" id="1798351.A2930_01980"/>
<dbReference type="EMBL" id="MFID01000014">
    <property type="protein sequence ID" value="OGF81212.1"/>
    <property type="molecule type" value="Genomic_DNA"/>
</dbReference>
<reference evidence="1 2" key="1">
    <citation type="journal article" date="2016" name="Nat. Commun.">
        <title>Thousands of microbial genomes shed light on interconnected biogeochemical processes in an aquifer system.</title>
        <authorList>
            <person name="Anantharaman K."/>
            <person name="Brown C.T."/>
            <person name="Hug L.A."/>
            <person name="Sharon I."/>
            <person name="Castelle C.J."/>
            <person name="Probst A.J."/>
            <person name="Thomas B.C."/>
            <person name="Singh A."/>
            <person name="Wilkins M.J."/>
            <person name="Karaoz U."/>
            <person name="Brodie E.L."/>
            <person name="Williams K.H."/>
            <person name="Hubbard S.S."/>
            <person name="Banfield J.F."/>
        </authorList>
    </citation>
    <scope>NUCLEOTIDE SEQUENCE [LARGE SCALE GENOMIC DNA]</scope>
</reference>
<evidence type="ECO:0000313" key="1">
    <source>
        <dbReference type="EMBL" id="OGF81212.1"/>
    </source>
</evidence>
<dbReference type="Proteomes" id="UP000178114">
    <property type="component" value="Unassembled WGS sequence"/>
</dbReference>
<evidence type="ECO:0008006" key="3">
    <source>
        <dbReference type="Google" id="ProtNLM"/>
    </source>
</evidence>
<protein>
    <recommendedName>
        <fullName evidence="3">YtxH domain-containing protein</fullName>
    </recommendedName>
</protein>
<dbReference type="AlphaFoldDB" id="A0A1F5WZY9"/>
<organism evidence="1 2">
    <name type="scientific">Candidatus Giovannonibacteria bacterium RIFCSPLOWO2_01_FULL_45_34</name>
    <dbReference type="NCBI Taxonomy" id="1798351"/>
    <lineage>
        <taxon>Bacteria</taxon>
        <taxon>Candidatus Giovannoniibacteriota</taxon>
    </lineage>
</organism>